<organism evidence="3 4">
    <name type="scientific">Carnegiea gigantea</name>
    <dbReference type="NCBI Taxonomy" id="171969"/>
    <lineage>
        <taxon>Eukaryota</taxon>
        <taxon>Viridiplantae</taxon>
        <taxon>Streptophyta</taxon>
        <taxon>Embryophyta</taxon>
        <taxon>Tracheophyta</taxon>
        <taxon>Spermatophyta</taxon>
        <taxon>Magnoliopsida</taxon>
        <taxon>eudicotyledons</taxon>
        <taxon>Gunneridae</taxon>
        <taxon>Pentapetalae</taxon>
        <taxon>Caryophyllales</taxon>
        <taxon>Cactineae</taxon>
        <taxon>Cactaceae</taxon>
        <taxon>Cactoideae</taxon>
        <taxon>Echinocereeae</taxon>
        <taxon>Carnegiea</taxon>
    </lineage>
</organism>
<dbReference type="InterPro" id="IPR000089">
    <property type="entry name" value="Biotin_lipoyl"/>
</dbReference>
<sequence>MNILVVIVQRCPDKSGSAGSISHAWPSLDKPAGPALIMSRAQSLFVGRLSSPVRQAGIIVSCAMTPETSVSSKSNVVLNDMPNGSTKKHALRSATFPSAFKALVTEVCDETSVAELQLKVGGFEMHLKRKIGGTSAPVPAPPPAPTEPIVQPAPSTSASKASLEKANPFPSASPVLSSKLASLEASGVAGYKLVAAPTVGSFRRGRTVKGKKRPPVCKQGDVVKEGQVICYIDQFGTTLPVKTDVAGEILKLLYDEGEAVGYGDPLVAILPPLS</sequence>
<comment type="caution">
    <text evidence="3">The sequence shown here is derived from an EMBL/GenBank/DDBJ whole genome shotgun (WGS) entry which is preliminary data.</text>
</comment>
<evidence type="ECO:0000256" key="1">
    <source>
        <dbReference type="SAM" id="MobiDB-lite"/>
    </source>
</evidence>
<dbReference type="EMBL" id="JAKOGI010000239">
    <property type="protein sequence ID" value="KAJ8438847.1"/>
    <property type="molecule type" value="Genomic_DNA"/>
</dbReference>
<gene>
    <name evidence="3" type="ORF">Cgig2_023039</name>
</gene>
<dbReference type="AlphaFoldDB" id="A0A9Q1K8X2"/>
<protein>
    <recommendedName>
        <fullName evidence="2">Lipoyl-binding domain-containing protein</fullName>
    </recommendedName>
</protein>
<proteinExistence type="predicted"/>
<feature type="region of interest" description="Disordered" evidence="1">
    <location>
        <begin position="134"/>
        <end position="165"/>
    </location>
</feature>
<dbReference type="Pfam" id="PF00364">
    <property type="entry name" value="Biotin_lipoyl"/>
    <property type="match status" value="1"/>
</dbReference>
<reference evidence="3" key="1">
    <citation type="submission" date="2022-04" db="EMBL/GenBank/DDBJ databases">
        <title>Carnegiea gigantea Genome sequencing and assembly v2.</title>
        <authorList>
            <person name="Copetti D."/>
            <person name="Sanderson M.J."/>
            <person name="Burquez A."/>
            <person name="Wojciechowski M.F."/>
        </authorList>
    </citation>
    <scope>NUCLEOTIDE SEQUENCE</scope>
    <source>
        <strain evidence="3">SGP5-SGP5p</strain>
        <tissue evidence="3">Aerial part</tissue>
    </source>
</reference>
<feature type="domain" description="Lipoyl-binding" evidence="2">
    <location>
        <begin position="212"/>
        <end position="269"/>
    </location>
</feature>
<dbReference type="Proteomes" id="UP001153076">
    <property type="component" value="Unassembled WGS sequence"/>
</dbReference>
<dbReference type="InterPro" id="IPR011053">
    <property type="entry name" value="Single_hybrid_motif"/>
</dbReference>
<evidence type="ECO:0000313" key="3">
    <source>
        <dbReference type="EMBL" id="KAJ8438847.1"/>
    </source>
</evidence>
<dbReference type="Gene3D" id="2.40.50.100">
    <property type="match status" value="1"/>
</dbReference>
<dbReference type="PANTHER" id="PTHR47597">
    <property type="entry name" value="IS A MEMBER OF THE PF|00364 BIOTIN-REQUIRING ENZYMES FAMILY-RELATED"/>
    <property type="match status" value="1"/>
</dbReference>
<dbReference type="OrthoDB" id="529457at2759"/>
<accession>A0A9Q1K8X2</accession>
<dbReference type="PANTHER" id="PTHR47597:SF2">
    <property type="entry name" value="LIPOYL-BINDING DOMAIN-CONTAINING PROTEIN"/>
    <property type="match status" value="1"/>
</dbReference>
<evidence type="ECO:0000313" key="4">
    <source>
        <dbReference type="Proteomes" id="UP001153076"/>
    </source>
</evidence>
<dbReference type="SUPFAM" id="SSF51230">
    <property type="entry name" value="Single hybrid motif"/>
    <property type="match status" value="1"/>
</dbReference>
<dbReference type="InterPro" id="IPR053217">
    <property type="entry name" value="ACC_Biotin_Carrier"/>
</dbReference>
<dbReference type="CDD" id="cd06850">
    <property type="entry name" value="biotinyl_domain"/>
    <property type="match status" value="1"/>
</dbReference>
<keyword evidence="4" id="KW-1185">Reference proteome</keyword>
<name>A0A9Q1K8X2_9CARY</name>
<evidence type="ECO:0000259" key="2">
    <source>
        <dbReference type="Pfam" id="PF00364"/>
    </source>
</evidence>